<dbReference type="Pfam" id="PF02424">
    <property type="entry name" value="ApbE"/>
    <property type="match status" value="1"/>
</dbReference>
<keyword evidence="13" id="KW-1185">Reference proteome</keyword>
<dbReference type="InterPro" id="IPR024932">
    <property type="entry name" value="ApbE"/>
</dbReference>
<dbReference type="RefSeq" id="WP_419152359.1">
    <property type="nucleotide sequence ID" value="NZ_JAUSTR010000011.1"/>
</dbReference>
<comment type="caution">
    <text evidence="12">The sequence shown here is derived from an EMBL/GenBank/DDBJ whole genome shotgun (WGS) entry which is preliminary data.</text>
</comment>
<evidence type="ECO:0000256" key="6">
    <source>
        <dbReference type="ARBA" id="ARBA00022723"/>
    </source>
</evidence>
<reference evidence="12 13" key="1">
    <citation type="submission" date="2023-07" db="EMBL/GenBank/DDBJ databases">
        <title>Genomic Encyclopedia of Type Strains, Phase IV (KMG-IV): sequencing the most valuable type-strain genomes for metagenomic binning, comparative biology and taxonomic classification.</title>
        <authorList>
            <person name="Goeker M."/>
        </authorList>
    </citation>
    <scope>NUCLEOTIDE SEQUENCE [LARGE SCALE GENOMIC DNA]</scope>
    <source>
        <strain evidence="12 13">DSM 19092</strain>
    </source>
</reference>
<dbReference type="SUPFAM" id="SSF143631">
    <property type="entry name" value="ApbE-like"/>
    <property type="match status" value="1"/>
</dbReference>
<sequence length="312" mass="34992">MGEEQSLSMNGMGTAINVRVMEYKRSLNWKLLVQTWFTTFEKICSRFLDDSELNKLNQSPAETVIQIHPILYDVLQTAFEYAVKTEFYFNPFVGTIMKNIGYTQSFHKQHFLPEHKENIDLFRVPSVNSLSFFPALKAVIKHTTEEIDLGGIGKGWSVDKAYHLLRDLGINAGVIDAGGDMFIWGDVGRKVGVANPFAENEDIVQFFISSGAIATSNVLYRSWKVNEDTVHHIINGQTGKNPDNSDVVQATAFAECASEADVIAKVLCMLPSRQGVQWLKEKFPQSACIIVTESRELLITPSISCYVERLAI</sequence>
<keyword evidence="7 11" id="KW-0274">FAD</keyword>
<evidence type="ECO:0000256" key="9">
    <source>
        <dbReference type="ARBA" id="ARBA00031306"/>
    </source>
</evidence>
<keyword evidence="6 11" id="KW-0479">Metal-binding</keyword>
<evidence type="ECO:0000256" key="8">
    <source>
        <dbReference type="ARBA" id="ARBA00022842"/>
    </source>
</evidence>
<evidence type="ECO:0000256" key="5">
    <source>
        <dbReference type="ARBA" id="ARBA00022679"/>
    </source>
</evidence>
<keyword evidence="8 11" id="KW-0460">Magnesium</keyword>
<dbReference type="InterPro" id="IPR003374">
    <property type="entry name" value="ApbE-like_sf"/>
</dbReference>
<evidence type="ECO:0000256" key="4">
    <source>
        <dbReference type="ARBA" id="ARBA00022630"/>
    </source>
</evidence>
<dbReference type="PIRSF" id="PIRSF006268">
    <property type="entry name" value="ApbE"/>
    <property type="match status" value="1"/>
</dbReference>
<comment type="similarity">
    <text evidence="11">Belongs to the ApbE family.</text>
</comment>
<keyword evidence="12" id="KW-0449">Lipoprotein</keyword>
<proteinExistence type="inferred from homology"/>
<evidence type="ECO:0000256" key="7">
    <source>
        <dbReference type="ARBA" id="ARBA00022827"/>
    </source>
</evidence>
<comment type="cofactor">
    <cofactor evidence="1">
        <name>Mg(2+)</name>
        <dbReference type="ChEBI" id="CHEBI:18420"/>
    </cofactor>
</comment>
<keyword evidence="5 11" id="KW-0808">Transferase</keyword>
<evidence type="ECO:0000256" key="3">
    <source>
        <dbReference type="ARBA" id="ARBA00016337"/>
    </source>
</evidence>
<protein>
    <recommendedName>
        <fullName evidence="3 11">FAD:protein FMN transferase</fullName>
        <ecNumber evidence="2 11">2.7.1.180</ecNumber>
    </recommendedName>
    <alternativeName>
        <fullName evidence="9 11">Flavin transferase</fullName>
    </alternativeName>
</protein>
<comment type="catalytic activity">
    <reaction evidence="10 11">
        <text>L-threonyl-[protein] + FAD = FMN-L-threonyl-[protein] + AMP + H(+)</text>
        <dbReference type="Rhea" id="RHEA:36847"/>
        <dbReference type="Rhea" id="RHEA-COMP:11060"/>
        <dbReference type="Rhea" id="RHEA-COMP:11061"/>
        <dbReference type="ChEBI" id="CHEBI:15378"/>
        <dbReference type="ChEBI" id="CHEBI:30013"/>
        <dbReference type="ChEBI" id="CHEBI:57692"/>
        <dbReference type="ChEBI" id="CHEBI:74257"/>
        <dbReference type="ChEBI" id="CHEBI:456215"/>
        <dbReference type="EC" id="2.7.1.180"/>
    </reaction>
</comment>
<dbReference type="Proteomes" id="UP001225646">
    <property type="component" value="Unassembled WGS sequence"/>
</dbReference>
<dbReference type="PANTHER" id="PTHR30040:SF2">
    <property type="entry name" value="FAD:PROTEIN FMN TRANSFERASE"/>
    <property type="match status" value="1"/>
</dbReference>
<organism evidence="12 13">
    <name type="scientific">Aeribacillus alveayuensis</name>
    <dbReference type="NCBI Taxonomy" id="279215"/>
    <lineage>
        <taxon>Bacteria</taxon>
        <taxon>Bacillati</taxon>
        <taxon>Bacillota</taxon>
        <taxon>Bacilli</taxon>
        <taxon>Bacillales</taxon>
        <taxon>Bacillaceae</taxon>
        <taxon>Aeribacillus</taxon>
    </lineage>
</organism>
<evidence type="ECO:0000313" key="12">
    <source>
        <dbReference type="EMBL" id="MDQ0163200.1"/>
    </source>
</evidence>
<dbReference type="PANTHER" id="PTHR30040">
    <property type="entry name" value="THIAMINE BIOSYNTHESIS LIPOPROTEIN APBE"/>
    <property type="match status" value="1"/>
</dbReference>
<dbReference type="EMBL" id="JAUSTR010000011">
    <property type="protein sequence ID" value="MDQ0163200.1"/>
    <property type="molecule type" value="Genomic_DNA"/>
</dbReference>
<dbReference type="Gene3D" id="3.10.520.10">
    <property type="entry name" value="ApbE-like domains"/>
    <property type="match status" value="1"/>
</dbReference>
<accession>A0ABT9VR91</accession>
<evidence type="ECO:0000256" key="1">
    <source>
        <dbReference type="ARBA" id="ARBA00001946"/>
    </source>
</evidence>
<keyword evidence="4 11" id="KW-0285">Flavoprotein</keyword>
<gene>
    <name evidence="12" type="ORF">J2S06_002278</name>
</gene>
<name>A0ABT9VR91_9BACI</name>
<evidence type="ECO:0000256" key="2">
    <source>
        <dbReference type="ARBA" id="ARBA00011955"/>
    </source>
</evidence>
<evidence type="ECO:0000313" key="13">
    <source>
        <dbReference type="Proteomes" id="UP001225646"/>
    </source>
</evidence>
<dbReference type="EC" id="2.7.1.180" evidence="2 11"/>
<evidence type="ECO:0000256" key="11">
    <source>
        <dbReference type="PIRNR" id="PIRNR006268"/>
    </source>
</evidence>
<evidence type="ECO:0000256" key="10">
    <source>
        <dbReference type="ARBA" id="ARBA00048540"/>
    </source>
</evidence>